<dbReference type="InterPro" id="IPR002495">
    <property type="entry name" value="Glyco_trans_8"/>
</dbReference>
<dbReference type="FunCoup" id="A0A3R7DL34">
    <property type="interactions" value="267"/>
</dbReference>
<keyword evidence="9" id="KW-1185">Reference proteome</keyword>
<dbReference type="InterPro" id="IPR051292">
    <property type="entry name" value="Xyl/GlcA_transferase"/>
</dbReference>
<comment type="subcellular location">
    <subcellularLocation>
        <location evidence="1">Golgi apparatus membrane</location>
        <topology evidence="1">Single-pass type II membrane protein</topology>
    </subcellularLocation>
</comment>
<organism evidence="8 9">
    <name type="scientific">Clonorchis sinensis</name>
    <name type="common">Chinese liver fluke</name>
    <dbReference type="NCBI Taxonomy" id="79923"/>
    <lineage>
        <taxon>Eukaryota</taxon>
        <taxon>Metazoa</taxon>
        <taxon>Spiralia</taxon>
        <taxon>Lophotrochozoa</taxon>
        <taxon>Platyhelminthes</taxon>
        <taxon>Trematoda</taxon>
        <taxon>Digenea</taxon>
        <taxon>Opisthorchiida</taxon>
        <taxon>Opisthorchiata</taxon>
        <taxon>Opisthorchiidae</taxon>
        <taxon>Clonorchis</taxon>
    </lineage>
</organism>
<evidence type="ECO:0000256" key="4">
    <source>
        <dbReference type="ARBA" id="ARBA00022989"/>
    </source>
</evidence>
<dbReference type="GO" id="GO:0042285">
    <property type="term" value="F:xylosyltransferase activity"/>
    <property type="evidence" value="ECO:0007669"/>
    <property type="project" value="TreeGrafter"/>
</dbReference>
<evidence type="ECO:0000256" key="7">
    <source>
        <dbReference type="ARBA" id="ARBA00023180"/>
    </source>
</evidence>
<keyword evidence="3" id="KW-0735">Signal-anchor</keyword>
<evidence type="ECO:0000256" key="3">
    <source>
        <dbReference type="ARBA" id="ARBA00022968"/>
    </source>
</evidence>
<evidence type="ECO:0000313" key="9">
    <source>
        <dbReference type="Proteomes" id="UP000286415"/>
    </source>
</evidence>
<keyword evidence="2" id="KW-0812">Transmembrane</keyword>
<evidence type="ECO:0000256" key="5">
    <source>
        <dbReference type="ARBA" id="ARBA00023034"/>
    </source>
</evidence>
<evidence type="ECO:0000256" key="6">
    <source>
        <dbReference type="ARBA" id="ARBA00023136"/>
    </source>
</evidence>
<keyword evidence="4" id="KW-1133">Transmembrane helix</keyword>
<dbReference type="EMBL" id="NIRI02000042">
    <property type="protein sequence ID" value="KAG5448656.1"/>
    <property type="molecule type" value="Genomic_DNA"/>
</dbReference>
<dbReference type="Proteomes" id="UP000286415">
    <property type="component" value="Unassembled WGS sequence"/>
</dbReference>
<comment type="caution">
    <text evidence="8">The sequence shown here is derived from an EMBL/GenBank/DDBJ whole genome shotgun (WGS) entry which is preliminary data.</text>
</comment>
<sequence length="421" mass="49079">MSHLFSPQYSTISTHRNSCLNLERWRSPTFMKNAINVICLAILLYVLLVRLYILERSLHQSTLGQLRMVRLVDTIDIAIILSGPNQEYQLMNFLKNLLYYQGRFNSSSEECKLNYTVQRDYVCPKQLTVLYNPLNIHLILDSLSMEFILNVIHTWRIRDVEFTFYHFDSLMRYVQAIPDIHMAGIAALAKIAVPEVISSGVNKVILLDSDMLFSENINLLWKEFENFNETQIFGGALVQNDMYATHLQSIDWPLYKRGINTGVLLIHLQKLRKVSWHRMWMDTIQDLLKRTKNLKAADQDIYNAIFGIHPELLYQLPCTWNVQVIRNANINHCPVSWPVRYFDEHRCGDANQSSLQDQAPSQQTVNIVHFCGDGKPVPNAPYSPENFTFIPTLRTYNITEMRDTFYRVYYAFNNVSLNCFV</sequence>
<reference evidence="8 9" key="1">
    <citation type="journal article" date="2018" name="Biotechnol. Adv.">
        <title>Improved genomic resources and new bioinformatic workflow for the carcinogenic parasite Clonorchis sinensis: Biotechnological implications.</title>
        <authorList>
            <person name="Wang D."/>
            <person name="Korhonen P.K."/>
            <person name="Gasser R.B."/>
            <person name="Young N.D."/>
        </authorList>
    </citation>
    <scope>NUCLEOTIDE SEQUENCE [LARGE SCALE GENOMIC DNA]</scope>
    <source>
        <strain evidence="8">Cs-k2</strain>
    </source>
</reference>
<dbReference type="OrthoDB" id="411524at2759"/>
<dbReference type="InParanoid" id="A0A3R7DL34"/>
<name>A0A3R7DL34_CLOSI</name>
<dbReference type="STRING" id="79923.A0A3R7DL34"/>
<dbReference type="AlphaFoldDB" id="A0A3R7DL34"/>
<dbReference type="InterPro" id="IPR029044">
    <property type="entry name" value="Nucleotide-diphossugar_trans"/>
</dbReference>
<evidence type="ECO:0000256" key="1">
    <source>
        <dbReference type="ARBA" id="ARBA00004323"/>
    </source>
</evidence>
<dbReference type="GO" id="GO:0035269">
    <property type="term" value="P:protein O-linked glycosylation via mannose"/>
    <property type="evidence" value="ECO:0007669"/>
    <property type="project" value="TreeGrafter"/>
</dbReference>
<proteinExistence type="predicted"/>
<dbReference type="Pfam" id="PF01501">
    <property type="entry name" value="Glyco_transf_8"/>
    <property type="match status" value="1"/>
</dbReference>
<accession>A0A3R7DL34</accession>
<protein>
    <submittedName>
        <fullName evidence="8">LARGE xylosyl- and glucuronyltransferase 1</fullName>
    </submittedName>
</protein>
<evidence type="ECO:0000313" key="8">
    <source>
        <dbReference type="EMBL" id="KAG5448656.1"/>
    </source>
</evidence>
<dbReference type="GO" id="GO:0015020">
    <property type="term" value="F:glucuronosyltransferase activity"/>
    <property type="evidence" value="ECO:0007669"/>
    <property type="project" value="TreeGrafter"/>
</dbReference>
<keyword evidence="6" id="KW-0472">Membrane</keyword>
<keyword evidence="5" id="KW-0333">Golgi apparatus</keyword>
<evidence type="ECO:0000256" key="2">
    <source>
        <dbReference type="ARBA" id="ARBA00022692"/>
    </source>
</evidence>
<dbReference type="PANTHER" id="PTHR12270">
    <property type="entry name" value="GLYCOSYLTRANSFERASE-RELATED"/>
    <property type="match status" value="1"/>
</dbReference>
<dbReference type="GO" id="GO:0000139">
    <property type="term" value="C:Golgi membrane"/>
    <property type="evidence" value="ECO:0007669"/>
    <property type="project" value="UniProtKB-SubCell"/>
</dbReference>
<dbReference type="SUPFAM" id="SSF53448">
    <property type="entry name" value="Nucleotide-diphospho-sugar transferases"/>
    <property type="match status" value="1"/>
</dbReference>
<keyword evidence="7" id="KW-0325">Glycoprotein</keyword>
<reference evidence="8 9" key="2">
    <citation type="journal article" date="2021" name="Genomics">
        <title>High-quality reference genome for Clonorchis sinensis.</title>
        <authorList>
            <person name="Young N.D."/>
            <person name="Stroehlein A.J."/>
            <person name="Kinkar L."/>
            <person name="Wang T."/>
            <person name="Sohn W.M."/>
            <person name="Chang B.C.H."/>
            <person name="Kaur P."/>
            <person name="Weisz D."/>
            <person name="Dudchenko O."/>
            <person name="Aiden E.L."/>
            <person name="Korhonen P.K."/>
            <person name="Gasser R.B."/>
        </authorList>
    </citation>
    <scope>NUCLEOTIDE SEQUENCE [LARGE SCALE GENOMIC DNA]</scope>
    <source>
        <strain evidence="8">Cs-k2</strain>
    </source>
</reference>
<dbReference type="PANTHER" id="PTHR12270:SF25">
    <property type="entry name" value="GLYCOSYLTRANSFERASE-LIKE PROTEIN LARGE"/>
    <property type="match status" value="1"/>
</dbReference>
<gene>
    <name evidence="8" type="ORF">CSKR_104084</name>
</gene>
<dbReference type="Gene3D" id="3.90.550.10">
    <property type="entry name" value="Spore Coat Polysaccharide Biosynthesis Protein SpsA, Chain A"/>
    <property type="match status" value="1"/>
</dbReference>